<dbReference type="Proteomes" id="UP000193648">
    <property type="component" value="Unassembled WGS sequence"/>
</dbReference>
<dbReference type="GO" id="GO:0010506">
    <property type="term" value="P:regulation of autophagy"/>
    <property type="evidence" value="ECO:0007669"/>
    <property type="project" value="InterPro"/>
</dbReference>
<dbReference type="GO" id="GO:0005737">
    <property type="term" value="C:cytoplasm"/>
    <property type="evidence" value="ECO:0007669"/>
    <property type="project" value="TreeGrafter"/>
</dbReference>
<dbReference type="SMART" id="SM00220">
    <property type="entry name" value="S_TKc"/>
    <property type="match status" value="1"/>
</dbReference>
<reference evidence="3 4" key="1">
    <citation type="submission" date="2016-07" db="EMBL/GenBank/DDBJ databases">
        <title>Pervasive Adenine N6-methylation of Active Genes in Fungi.</title>
        <authorList>
            <consortium name="DOE Joint Genome Institute"/>
            <person name="Mondo S.J."/>
            <person name="Dannebaum R.O."/>
            <person name="Kuo R.C."/>
            <person name="Labutti K."/>
            <person name="Haridas S."/>
            <person name="Kuo A."/>
            <person name="Salamov A."/>
            <person name="Ahrendt S.R."/>
            <person name="Lipzen A."/>
            <person name="Sullivan W."/>
            <person name="Andreopoulos W.B."/>
            <person name="Clum A."/>
            <person name="Lindquist E."/>
            <person name="Daum C."/>
            <person name="Ramamoorthy G.K."/>
            <person name="Gryganskyi A."/>
            <person name="Culley D."/>
            <person name="Magnuson J.K."/>
            <person name="James T.Y."/>
            <person name="O'Malley M.A."/>
            <person name="Stajich J.E."/>
            <person name="Spatafora J.W."/>
            <person name="Visel A."/>
            <person name="Grigoriev I.V."/>
        </authorList>
    </citation>
    <scope>NUCLEOTIDE SEQUENCE [LARGE SCALE GENOMIC DNA]</scope>
    <source>
        <strain evidence="3 4">NRRL 3116</strain>
    </source>
</reference>
<dbReference type="Gene3D" id="1.10.510.10">
    <property type="entry name" value="Transferase(Phosphotransferase) domain 1"/>
    <property type="match status" value="1"/>
</dbReference>
<feature type="compositionally biased region" description="Basic residues" evidence="1">
    <location>
        <begin position="1"/>
        <end position="11"/>
    </location>
</feature>
<evidence type="ECO:0000313" key="3">
    <source>
        <dbReference type="EMBL" id="ORY97029.1"/>
    </source>
</evidence>
<protein>
    <recommendedName>
        <fullName evidence="2">Protein kinase domain-containing protein</fullName>
    </recommendedName>
</protein>
<gene>
    <name evidence="3" type="ORF">BCR41DRAFT_364687</name>
</gene>
<dbReference type="InterPro" id="IPR045269">
    <property type="entry name" value="Atg1-like"/>
</dbReference>
<feature type="compositionally biased region" description="Basic and acidic residues" evidence="1">
    <location>
        <begin position="115"/>
        <end position="125"/>
    </location>
</feature>
<organism evidence="3 4">
    <name type="scientific">Lobosporangium transversale</name>
    <dbReference type="NCBI Taxonomy" id="64571"/>
    <lineage>
        <taxon>Eukaryota</taxon>
        <taxon>Fungi</taxon>
        <taxon>Fungi incertae sedis</taxon>
        <taxon>Mucoromycota</taxon>
        <taxon>Mortierellomycotina</taxon>
        <taxon>Mortierellomycetes</taxon>
        <taxon>Mortierellales</taxon>
        <taxon>Mortierellaceae</taxon>
        <taxon>Lobosporangium</taxon>
    </lineage>
</organism>
<comment type="caution">
    <text evidence="3">The sequence shown here is derived from an EMBL/GenBank/DDBJ whole genome shotgun (WGS) entry which is preliminary data.</text>
</comment>
<keyword evidence="4" id="KW-1185">Reference proteome</keyword>
<proteinExistence type="predicted"/>
<feature type="region of interest" description="Disordered" evidence="1">
    <location>
        <begin position="1"/>
        <end position="97"/>
    </location>
</feature>
<name>A0A1Y2GA33_9FUNG</name>
<dbReference type="PANTHER" id="PTHR24348">
    <property type="entry name" value="SERINE/THREONINE-PROTEIN KINASE UNC-51-RELATED"/>
    <property type="match status" value="1"/>
</dbReference>
<feature type="region of interest" description="Disordered" evidence="1">
    <location>
        <begin position="112"/>
        <end position="218"/>
    </location>
</feature>
<dbReference type="SUPFAM" id="SSF56112">
    <property type="entry name" value="Protein kinase-like (PK-like)"/>
    <property type="match status" value="1"/>
</dbReference>
<evidence type="ECO:0000256" key="1">
    <source>
        <dbReference type="SAM" id="MobiDB-lite"/>
    </source>
</evidence>
<dbReference type="AlphaFoldDB" id="A0A1Y2GA33"/>
<dbReference type="GO" id="GO:0004674">
    <property type="term" value="F:protein serine/threonine kinase activity"/>
    <property type="evidence" value="ECO:0007669"/>
    <property type="project" value="InterPro"/>
</dbReference>
<feature type="compositionally biased region" description="Low complexity" evidence="1">
    <location>
        <begin position="149"/>
        <end position="183"/>
    </location>
</feature>
<accession>A0A1Y2GA33</accession>
<dbReference type="STRING" id="64571.A0A1Y2GA33"/>
<dbReference type="InterPro" id="IPR011009">
    <property type="entry name" value="Kinase-like_dom_sf"/>
</dbReference>
<dbReference type="EMBL" id="MCFF01000075">
    <property type="protein sequence ID" value="ORY97029.1"/>
    <property type="molecule type" value="Genomic_DNA"/>
</dbReference>
<feature type="compositionally biased region" description="Polar residues" evidence="1">
    <location>
        <begin position="28"/>
        <end position="38"/>
    </location>
</feature>
<feature type="region of interest" description="Disordered" evidence="1">
    <location>
        <begin position="238"/>
        <end position="279"/>
    </location>
</feature>
<dbReference type="GeneID" id="33567901"/>
<dbReference type="InParanoid" id="A0A1Y2GA33"/>
<feature type="compositionally biased region" description="Low complexity" evidence="1">
    <location>
        <begin position="204"/>
        <end position="213"/>
    </location>
</feature>
<feature type="domain" description="Protein kinase" evidence="2">
    <location>
        <begin position="718"/>
        <end position="1038"/>
    </location>
</feature>
<feature type="compositionally biased region" description="Low complexity" evidence="1">
    <location>
        <begin position="244"/>
        <end position="255"/>
    </location>
</feature>
<evidence type="ECO:0000259" key="2">
    <source>
        <dbReference type="PROSITE" id="PS50011"/>
    </source>
</evidence>
<sequence length="1041" mass="111834">MFLFARRRRERRSREENAHGIPPAGHTEYSSAHGSGSNLPPLAPIGPIDLERGEDKNQPGAPTNTNAHPSVPSAGGAFPGPSGSGASPNGDRNNIGGIAAGVVAGGIIGAAASRRSSEDSREKVSNGHVAPGGPSGDKPTETSSGRGGFVPVPVPVSGGPNDDNSSKNPSGPSGGFVPVPGGPCDDDSNNNPSGPSGVVPAPDNSTTETTTNNSGGGLKGTLWSVAGAASAAIFGKKKNDNDESTTVTSKTTVTTNKHGPVYTTTGTGGRTVTTERTETGTPRHVLTGVAPDCTTVRTITQRTESGEDILIPVDGQEGEEREVITERDENGKIRYIIGSVIGVAGASVVRHVIKSHNSDDGESTRIIPGGTTTITSSTRIVTEHTETGEIRYVIVGDFSGNAIRVITERTSNGEIRMTPTNEPTGELRHVITERTNTGSTRYIVGSIIAGGVAGTVVERTHSGSTRVIPGTISTVTSTTRIITERTSTGEIRYIIVGGFSGNAIRIITERTSTGELRMIPTNDESADIYEVINERTESGEIRYVVGNIINTTITRVIMGPRIMTERTSTNEIRYVIVDPYNGNAIRTKFERNQETGEFVHIPVKEPEGELRYVNEERTETGEIRKVIGAVITGNVTTNTRTVSGNPIPVGSSTSTQTRIVAERDETGETRYYQITNGPDGQEIRTVVERTEDGSFRIPGGAVIVGAGATLIGNEHQTTTTTRVVGGGTLTPAEQAANKTQITLKLSIMRYERADASAAIPNAEIGTVLFSKFKKVAAGDVNIDDTQYTHVEEVKAPHARRTIKWMKVETHWKREAGMLQHLKSDRYIADLHTLYSLPAFAEYRYVSILGSFSRTLESYMLTEQLSSTQIRQLTASLSDALRWCHEHHVVHLNVRPASFYIEGVPGKDAVNGNGQLVWKLWNFGHARFVGETVDTSVTTATYAAPEILNGRKKGDGNVSSAVTMDRWSLGLIIYELHARKAYFSSSNFAEFQLTNEDGNKFTPALDAIKEDDARKAVRGLLEVEPDHRYTHEILRDVYFGRV</sequence>
<evidence type="ECO:0000313" key="4">
    <source>
        <dbReference type="Proteomes" id="UP000193648"/>
    </source>
</evidence>
<dbReference type="Pfam" id="PF00069">
    <property type="entry name" value="Pkinase"/>
    <property type="match status" value="1"/>
</dbReference>
<dbReference type="InterPro" id="IPR000719">
    <property type="entry name" value="Prot_kinase_dom"/>
</dbReference>
<dbReference type="RefSeq" id="XP_021875575.1">
    <property type="nucleotide sequence ID" value="XM_022026058.1"/>
</dbReference>
<dbReference type="PROSITE" id="PS50011">
    <property type="entry name" value="PROTEIN_KINASE_DOM"/>
    <property type="match status" value="1"/>
</dbReference>
<dbReference type="GO" id="GO:0005524">
    <property type="term" value="F:ATP binding"/>
    <property type="evidence" value="ECO:0007669"/>
    <property type="project" value="InterPro"/>
</dbReference>
<dbReference type="OrthoDB" id="45365at2759"/>
<feature type="compositionally biased region" description="Low complexity" evidence="1">
    <location>
        <begin position="69"/>
        <end position="88"/>
    </location>
</feature>